<name>A0A975CFU0_9BURK</name>
<keyword evidence="2" id="KW-1185">Reference proteome</keyword>
<dbReference type="KEGG" id="otd:J1M35_13140"/>
<reference evidence="1" key="1">
    <citation type="submission" date="2021-03" db="EMBL/GenBank/DDBJ databases">
        <title>Ottowia sp. 27C isolated from the cloaca of a Giant Asian pond turtle (Heosemys grandis).</title>
        <authorList>
            <person name="Spergser J."/>
            <person name="Busse H.-J."/>
        </authorList>
    </citation>
    <scope>NUCLEOTIDE SEQUENCE</scope>
    <source>
        <strain evidence="1">27C</strain>
    </source>
</reference>
<evidence type="ECO:0000313" key="2">
    <source>
        <dbReference type="Proteomes" id="UP000663903"/>
    </source>
</evidence>
<proteinExistence type="predicted"/>
<dbReference type="AlphaFoldDB" id="A0A975CFU0"/>
<evidence type="ECO:0000313" key="1">
    <source>
        <dbReference type="EMBL" id="QTD44077.1"/>
    </source>
</evidence>
<dbReference type="RefSeq" id="WP_208007491.1">
    <property type="nucleotide sequence ID" value="NZ_CP071796.1"/>
</dbReference>
<dbReference type="EMBL" id="CP071796">
    <property type="protein sequence ID" value="QTD44077.1"/>
    <property type="molecule type" value="Genomic_DNA"/>
</dbReference>
<organism evidence="1 2">
    <name type="scientific">Ottowia testudinis</name>
    <dbReference type="NCBI Taxonomy" id="2816950"/>
    <lineage>
        <taxon>Bacteria</taxon>
        <taxon>Pseudomonadati</taxon>
        <taxon>Pseudomonadota</taxon>
        <taxon>Betaproteobacteria</taxon>
        <taxon>Burkholderiales</taxon>
        <taxon>Comamonadaceae</taxon>
        <taxon>Ottowia</taxon>
    </lineage>
</organism>
<sequence>MATLPELIFLRRRPCIGACGTAILYFFDILSVTVSRDSRGVAGEKCRGLKLVGDLCYVKGMTYETKGNISTLDWADFDSDSILMQDSSYHTPCWRHWVNRQRASGMRDMTWDELHERWRHAFGAVESRAPKNTSLAEIERILHRSAPAAAIGRMH</sequence>
<dbReference type="Proteomes" id="UP000663903">
    <property type="component" value="Chromosome"/>
</dbReference>
<accession>A0A975CFU0</accession>
<gene>
    <name evidence="1" type="ORF">J1M35_13140</name>
</gene>
<protein>
    <submittedName>
        <fullName evidence="1">Uncharacterized protein</fullName>
    </submittedName>
</protein>